<dbReference type="GO" id="GO:0003676">
    <property type="term" value="F:nucleic acid binding"/>
    <property type="evidence" value="ECO:0007669"/>
    <property type="project" value="InterPro"/>
</dbReference>
<dbReference type="PANTHER" id="PTHR47331">
    <property type="entry name" value="PHD-TYPE DOMAIN-CONTAINING PROTEIN"/>
    <property type="match status" value="1"/>
</dbReference>
<dbReference type="GO" id="GO:0015074">
    <property type="term" value="P:DNA integration"/>
    <property type="evidence" value="ECO:0007669"/>
    <property type="project" value="InterPro"/>
</dbReference>
<accession>A0A8X6PPY2</accession>
<dbReference type="SUPFAM" id="SSF53098">
    <property type="entry name" value="Ribonuclease H-like"/>
    <property type="match status" value="1"/>
</dbReference>
<dbReference type="EMBL" id="BMAW01072403">
    <property type="protein sequence ID" value="GFT82819.1"/>
    <property type="molecule type" value="Genomic_DNA"/>
</dbReference>
<dbReference type="InterPro" id="IPR036397">
    <property type="entry name" value="RNaseH_sf"/>
</dbReference>
<dbReference type="Proteomes" id="UP000887013">
    <property type="component" value="Unassembled WGS sequence"/>
</dbReference>
<comment type="caution">
    <text evidence="2">The sequence shown here is derived from an EMBL/GenBank/DDBJ whole genome shotgun (WGS) entry which is preliminary data.</text>
</comment>
<dbReference type="PANTHER" id="PTHR47331:SF2">
    <property type="match status" value="1"/>
</dbReference>
<dbReference type="Gene3D" id="3.30.420.10">
    <property type="entry name" value="Ribonuclease H-like superfamily/Ribonuclease H"/>
    <property type="match status" value="1"/>
</dbReference>
<dbReference type="OrthoDB" id="6430604at2759"/>
<dbReference type="InterPro" id="IPR001584">
    <property type="entry name" value="Integrase_cat-core"/>
</dbReference>
<evidence type="ECO:0000313" key="3">
    <source>
        <dbReference type="Proteomes" id="UP000887013"/>
    </source>
</evidence>
<name>A0A8X6PPY2_NEPPI</name>
<gene>
    <name evidence="2" type="primary">AVEN_155426_1</name>
    <name evidence="2" type="ORF">NPIL_485081</name>
</gene>
<proteinExistence type="predicted"/>
<dbReference type="AlphaFoldDB" id="A0A8X6PPY2"/>
<feature type="domain" description="Integrase catalytic" evidence="1">
    <location>
        <begin position="77"/>
        <end position="185"/>
    </location>
</feature>
<dbReference type="InterPro" id="IPR041588">
    <property type="entry name" value="Integrase_H2C2"/>
</dbReference>
<protein>
    <submittedName>
        <fullName evidence="2">Integrase catalytic domain-containing protein</fullName>
    </submittedName>
</protein>
<organism evidence="2 3">
    <name type="scientific">Nephila pilipes</name>
    <name type="common">Giant wood spider</name>
    <name type="synonym">Nephila maculata</name>
    <dbReference type="NCBI Taxonomy" id="299642"/>
    <lineage>
        <taxon>Eukaryota</taxon>
        <taxon>Metazoa</taxon>
        <taxon>Ecdysozoa</taxon>
        <taxon>Arthropoda</taxon>
        <taxon>Chelicerata</taxon>
        <taxon>Arachnida</taxon>
        <taxon>Araneae</taxon>
        <taxon>Araneomorphae</taxon>
        <taxon>Entelegynae</taxon>
        <taxon>Araneoidea</taxon>
        <taxon>Nephilidae</taxon>
        <taxon>Nephila</taxon>
    </lineage>
</organism>
<evidence type="ECO:0000313" key="2">
    <source>
        <dbReference type="EMBL" id="GFT82819.1"/>
    </source>
</evidence>
<dbReference type="InterPro" id="IPR012337">
    <property type="entry name" value="RNaseH-like_sf"/>
</dbReference>
<dbReference type="Pfam" id="PF17921">
    <property type="entry name" value="Integrase_H2C2"/>
    <property type="match status" value="1"/>
</dbReference>
<sequence length="185" mass="20776">MLLEGNHPFVLLLIKNTHVRLHHLGTRIVLSELRSDFWILRGRQTIKKVLHKCLLCKLSKLKCGNEVESPLLSERVTPSVPFSTTAIDFAGALYIRNKNSSDTVYIALFTCAITRALYIELVSDLSTDKFLLALQQFVGRRGLPCIISTDNATSFHAANKESNNFMLIMVYIGSLLYHVRLGGNT</sequence>
<dbReference type="PROSITE" id="PS50994">
    <property type="entry name" value="INTEGRASE"/>
    <property type="match status" value="1"/>
</dbReference>
<evidence type="ECO:0000259" key="1">
    <source>
        <dbReference type="PROSITE" id="PS50994"/>
    </source>
</evidence>
<reference evidence="2" key="1">
    <citation type="submission" date="2020-08" db="EMBL/GenBank/DDBJ databases">
        <title>Multicomponent nature underlies the extraordinary mechanical properties of spider dragline silk.</title>
        <authorList>
            <person name="Kono N."/>
            <person name="Nakamura H."/>
            <person name="Mori M."/>
            <person name="Yoshida Y."/>
            <person name="Ohtoshi R."/>
            <person name="Malay A.D."/>
            <person name="Moran D.A.P."/>
            <person name="Tomita M."/>
            <person name="Numata K."/>
            <person name="Arakawa K."/>
        </authorList>
    </citation>
    <scope>NUCLEOTIDE SEQUENCE</scope>
</reference>
<keyword evidence="3" id="KW-1185">Reference proteome</keyword>